<dbReference type="RefSeq" id="WP_175165141.1">
    <property type="nucleotide sequence ID" value="NZ_CADIKI010000022.1"/>
</dbReference>
<reference evidence="1 2" key="1">
    <citation type="submission" date="2020-04" db="EMBL/GenBank/DDBJ databases">
        <authorList>
            <person name="De Canck E."/>
        </authorList>
    </citation>
    <scope>NUCLEOTIDE SEQUENCE [LARGE SCALE GENOMIC DNA]</scope>
    <source>
        <strain evidence="1 2">LMG 27177</strain>
    </source>
</reference>
<protein>
    <submittedName>
        <fullName evidence="1">Uncharacterized protein</fullName>
    </submittedName>
</protein>
<accession>A0A6J5GVI9</accession>
<proteinExistence type="predicted"/>
<keyword evidence="2" id="KW-1185">Reference proteome</keyword>
<organism evidence="1 2">
    <name type="scientific">Paraburkholderia fynbosensis</name>
    <dbReference type="NCBI Taxonomy" id="1200993"/>
    <lineage>
        <taxon>Bacteria</taxon>
        <taxon>Pseudomonadati</taxon>
        <taxon>Pseudomonadota</taxon>
        <taxon>Betaproteobacteria</taxon>
        <taxon>Burkholderiales</taxon>
        <taxon>Burkholderiaceae</taxon>
        <taxon>Paraburkholderia</taxon>
    </lineage>
</organism>
<sequence>MTSLIFSDLSRCDELDRADAQTVRGGNACFKREEPNWCHPEPPQVYVPPHWNLCSPPVHYGREPVCPPGCYPQPVHVVPL</sequence>
<name>A0A6J5GVI9_9BURK</name>
<evidence type="ECO:0000313" key="2">
    <source>
        <dbReference type="Proteomes" id="UP000494252"/>
    </source>
</evidence>
<dbReference type="EMBL" id="CADIKI010000022">
    <property type="protein sequence ID" value="CAB3805969.1"/>
    <property type="molecule type" value="Genomic_DNA"/>
</dbReference>
<evidence type="ECO:0000313" key="1">
    <source>
        <dbReference type="EMBL" id="CAB3805969.1"/>
    </source>
</evidence>
<dbReference type="AlphaFoldDB" id="A0A6J5GVI9"/>
<dbReference type="Proteomes" id="UP000494252">
    <property type="component" value="Unassembled WGS sequence"/>
</dbReference>
<gene>
    <name evidence="1" type="ORF">LMG27177_06008</name>
</gene>